<dbReference type="CDD" id="cd00167">
    <property type="entry name" value="SANT"/>
    <property type="match status" value="2"/>
</dbReference>
<keyword evidence="5" id="KW-1185">Reference proteome</keyword>
<feature type="region of interest" description="Disordered" evidence="1">
    <location>
        <begin position="537"/>
        <end position="571"/>
    </location>
</feature>
<sequence>MSSHVEEFGNALQPVMSQAVLETWDAWFSRLKAGGCQERGSELPGVGGGDSNNARPKALGSQGGGAEVLSRGAGDFGNGGVKGIPEGYQGPFYTMGMGKKVACVGGIHTSGGAECEKAASQGESTATHGGVLEPDSASDSDVLVKLRTGKNRTKWAKEEDAILAAFVGGSPETTDWEAAARALLGKRSAKKCRHRWRTALDPQLASRKWTPEEEHDLRALHQEHGNRWAAIAEKLPGRSQAAIKAHWKEITAAKKAAMTTSPAVCSVKKAVSAESGPPPERPQALPPVKPSPAEKVLPRLADGPMNPTAELRFHSAWARSLAAEWRRNPPATLGRSPTDPLDWSKGAGAAFPYGQGGVFQVEVTPQNLGVDAPSFASPGSEDRNADLRGLFAKSLRPLSPRNSTSQLLTSQLSDLEPLDFDRVIPKPVTPRRSLSVPLAPHSAPTIVTIPVRMATSLDTSSAGWYRDSRREPLLAPERPSADHAFQTAPFPEPIPHAIRTAFRGMQPPSAAASAEAAAITSGFGLRMTSAAVAVNPREQAGVRKRKRASGGSPGRCATETRNGTERNKSSGMLLASGGPAQRAMYPPGTNDAILCALLSDHLRSLVEEQGADLELGCKKPGGSTPPDVFRLREQHSQMRSIVQFLQTLIGGSAAGGLLAKQETQLEAPRNEKLSLPPESGSETRNVYPDGVNTRKTLVELSRAHDESEITSCLLTLERLSGNGTGAGVAYVPVERGSGIRSEL</sequence>
<dbReference type="PROSITE" id="PS50090">
    <property type="entry name" value="MYB_LIKE"/>
    <property type="match status" value="2"/>
</dbReference>
<feature type="domain" description="Myb-like" evidence="2">
    <location>
        <begin position="147"/>
        <end position="200"/>
    </location>
</feature>
<accession>A0A1Y1ILQ0</accession>
<dbReference type="GO" id="GO:0000978">
    <property type="term" value="F:RNA polymerase II cis-regulatory region sequence-specific DNA binding"/>
    <property type="evidence" value="ECO:0000318"/>
    <property type="project" value="GO_Central"/>
</dbReference>
<dbReference type="InterPro" id="IPR009057">
    <property type="entry name" value="Homeodomain-like_sf"/>
</dbReference>
<feature type="region of interest" description="Disordered" evidence="1">
    <location>
        <begin position="664"/>
        <end position="689"/>
    </location>
</feature>
<dbReference type="PANTHER" id="PTHR45614:SF232">
    <property type="entry name" value="TRANSCRIPTION FACTOR MYB3R-2"/>
    <property type="match status" value="1"/>
</dbReference>
<feature type="domain" description="HTH myb-type" evidence="3">
    <location>
        <begin position="201"/>
        <end position="255"/>
    </location>
</feature>
<dbReference type="EMBL" id="DF237810">
    <property type="protein sequence ID" value="GAQ91815.1"/>
    <property type="molecule type" value="Genomic_DNA"/>
</dbReference>
<evidence type="ECO:0000259" key="2">
    <source>
        <dbReference type="PROSITE" id="PS50090"/>
    </source>
</evidence>
<feature type="domain" description="Myb-like" evidence="2">
    <location>
        <begin position="201"/>
        <end position="251"/>
    </location>
</feature>
<organism evidence="4 5">
    <name type="scientific">Klebsormidium nitens</name>
    <name type="common">Green alga</name>
    <name type="synonym">Ulothrix nitens</name>
    <dbReference type="NCBI Taxonomy" id="105231"/>
    <lineage>
        <taxon>Eukaryota</taxon>
        <taxon>Viridiplantae</taxon>
        <taxon>Streptophyta</taxon>
        <taxon>Klebsormidiophyceae</taxon>
        <taxon>Klebsormidiales</taxon>
        <taxon>Klebsormidiaceae</taxon>
        <taxon>Klebsormidium</taxon>
    </lineage>
</organism>
<feature type="compositionally biased region" description="Pro residues" evidence="1">
    <location>
        <begin position="276"/>
        <end position="289"/>
    </location>
</feature>
<dbReference type="InterPro" id="IPR050560">
    <property type="entry name" value="MYB_TF"/>
</dbReference>
<evidence type="ECO:0000313" key="4">
    <source>
        <dbReference type="EMBL" id="GAQ91815.1"/>
    </source>
</evidence>
<evidence type="ECO:0000256" key="1">
    <source>
        <dbReference type="SAM" id="MobiDB-lite"/>
    </source>
</evidence>
<dbReference type="Gene3D" id="1.10.10.60">
    <property type="entry name" value="Homeodomain-like"/>
    <property type="match status" value="2"/>
</dbReference>
<name>A0A1Y1ILQ0_KLENI</name>
<dbReference type="Proteomes" id="UP000054558">
    <property type="component" value="Unassembled WGS sequence"/>
</dbReference>
<gene>
    <name evidence="4" type="ORF">KFL_008610020</name>
</gene>
<dbReference type="Pfam" id="PF00249">
    <property type="entry name" value="Myb_DNA-binding"/>
    <property type="match status" value="1"/>
</dbReference>
<feature type="region of interest" description="Disordered" evidence="1">
    <location>
        <begin position="118"/>
        <end position="139"/>
    </location>
</feature>
<dbReference type="GO" id="GO:0000981">
    <property type="term" value="F:DNA-binding transcription factor activity, RNA polymerase II-specific"/>
    <property type="evidence" value="ECO:0000318"/>
    <property type="project" value="GO_Central"/>
</dbReference>
<dbReference type="AlphaFoldDB" id="A0A1Y1ILQ0"/>
<dbReference type="InterPro" id="IPR017930">
    <property type="entry name" value="Myb_dom"/>
</dbReference>
<dbReference type="OrthoDB" id="2143914at2759"/>
<evidence type="ECO:0000313" key="5">
    <source>
        <dbReference type="Proteomes" id="UP000054558"/>
    </source>
</evidence>
<reference evidence="4 5" key="1">
    <citation type="journal article" date="2014" name="Nat. Commun.">
        <title>Klebsormidium flaccidum genome reveals primary factors for plant terrestrial adaptation.</title>
        <authorList>
            <person name="Hori K."/>
            <person name="Maruyama F."/>
            <person name="Fujisawa T."/>
            <person name="Togashi T."/>
            <person name="Yamamoto N."/>
            <person name="Seo M."/>
            <person name="Sato S."/>
            <person name="Yamada T."/>
            <person name="Mori H."/>
            <person name="Tajima N."/>
            <person name="Moriyama T."/>
            <person name="Ikeuchi M."/>
            <person name="Watanabe M."/>
            <person name="Wada H."/>
            <person name="Kobayashi K."/>
            <person name="Saito M."/>
            <person name="Masuda T."/>
            <person name="Sasaki-Sekimoto Y."/>
            <person name="Mashiguchi K."/>
            <person name="Awai K."/>
            <person name="Shimojima M."/>
            <person name="Masuda S."/>
            <person name="Iwai M."/>
            <person name="Nobusawa T."/>
            <person name="Narise T."/>
            <person name="Kondo S."/>
            <person name="Saito H."/>
            <person name="Sato R."/>
            <person name="Murakawa M."/>
            <person name="Ihara Y."/>
            <person name="Oshima-Yamada Y."/>
            <person name="Ohtaka K."/>
            <person name="Satoh M."/>
            <person name="Sonobe K."/>
            <person name="Ishii M."/>
            <person name="Ohtani R."/>
            <person name="Kanamori-Sato M."/>
            <person name="Honoki R."/>
            <person name="Miyazaki D."/>
            <person name="Mochizuki H."/>
            <person name="Umetsu J."/>
            <person name="Higashi K."/>
            <person name="Shibata D."/>
            <person name="Kamiya Y."/>
            <person name="Sato N."/>
            <person name="Nakamura Y."/>
            <person name="Tabata S."/>
            <person name="Ida S."/>
            <person name="Kurokawa K."/>
            <person name="Ohta H."/>
        </authorList>
    </citation>
    <scope>NUCLEOTIDE SEQUENCE [LARGE SCALE GENOMIC DNA]</scope>
    <source>
        <strain evidence="4 5">NIES-2285</strain>
    </source>
</reference>
<feature type="region of interest" description="Disordered" evidence="1">
    <location>
        <begin position="270"/>
        <end position="289"/>
    </location>
</feature>
<dbReference type="PANTHER" id="PTHR45614">
    <property type="entry name" value="MYB PROTEIN-RELATED"/>
    <property type="match status" value="1"/>
</dbReference>
<dbReference type="SUPFAM" id="SSF46689">
    <property type="entry name" value="Homeodomain-like"/>
    <property type="match status" value="1"/>
</dbReference>
<dbReference type="GO" id="GO:0005634">
    <property type="term" value="C:nucleus"/>
    <property type="evidence" value="ECO:0000318"/>
    <property type="project" value="GO_Central"/>
</dbReference>
<dbReference type="STRING" id="105231.A0A1Y1ILQ0"/>
<evidence type="ECO:0000259" key="3">
    <source>
        <dbReference type="PROSITE" id="PS51294"/>
    </source>
</evidence>
<dbReference type="GO" id="GO:0006355">
    <property type="term" value="P:regulation of DNA-templated transcription"/>
    <property type="evidence" value="ECO:0000318"/>
    <property type="project" value="GO_Central"/>
</dbReference>
<dbReference type="InterPro" id="IPR001005">
    <property type="entry name" value="SANT/Myb"/>
</dbReference>
<dbReference type="PROSITE" id="PS51294">
    <property type="entry name" value="HTH_MYB"/>
    <property type="match status" value="1"/>
</dbReference>
<dbReference type="SMART" id="SM00717">
    <property type="entry name" value="SANT"/>
    <property type="match status" value="2"/>
</dbReference>
<feature type="region of interest" description="Disordered" evidence="1">
    <location>
        <begin position="39"/>
        <end position="71"/>
    </location>
</feature>
<proteinExistence type="predicted"/>
<protein>
    <submittedName>
        <fullName evidence="4">Myb domain protein</fullName>
    </submittedName>
</protein>